<evidence type="ECO:0000256" key="10">
    <source>
        <dbReference type="ARBA" id="ARBA00023136"/>
    </source>
</evidence>
<protein>
    <recommendedName>
        <fullName evidence="4">Molybdate-anion transporter</fullName>
    </recommendedName>
    <alternativeName>
        <fullName evidence="11">Major facilitator superfamily domain-containing protein 5</fullName>
    </alternativeName>
    <alternativeName>
        <fullName evidence="12">Molybdate transporter 2 homolog</fullName>
    </alternativeName>
</protein>
<comment type="subcellular location">
    <subcellularLocation>
        <location evidence="2">Cell membrane</location>
        <topology evidence="2">Multi-pass membrane protein</topology>
    </subcellularLocation>
</comment>
<keyword evidence="8 13" id="KW-1133">Transmembrane helix</keyword>
<evidence type="ECO:0000313" key="14">
    <source>
        <dbReference type="EMBL" id="NXG04626.1"/>
    </source>
</evidence>
<reference evidence="14 15" key="1">
    <citation type="submission" date="2019-09" db="EMBL/GenBank/DDBJ databases">
        <title>Bird 10,000 Genomes (B10K) Project - Family phase.</title>
        <authorList>
            <person name="Zhang G."/>
        </authorList>
    </citation>
    <scope>NUCLEOTIDE SEQUENCE [LARGE SCALE GENOMIC DNA]</scope>
    <source>
        <strain evidence="14">B10K-DU-001-06</strain>
        <tissue evidence="14">Muscle</tissue>
    </source>
</reference>
<organism evidence="14 15">
    <name type="scientific">Sakesphorus luctuosus</name>
    <dbReference type="NCBI Taxonomy" id="419690"/>
    <lineage>
        <taxon>Eukaryota</taxon>
        <taxon>Metazoa</taxon>
        <taxon>Chordata</taxon>
        <taxon>Craniata</taxon>
        <taxon>Vertebrata</taxon>
        <taxon>Euteleostomi</taxon>
        <taxon>Archelosauria</taxon>
        <taxon>Archosauria</taxon>
        <taxon>Dinosauria</taxon>
        <taxon>Saurischia</taxon>
        <taxon>Theropoda</taxon>
        <taxon>Coelurosauria</taxon>
        <taxon>Aves</taxon>
        <taxon>Neognathae</taxon>
        <taxon>Neoaves</taxon>
        <taxon>Telluraves</taxon>
        <taxon>Australaves</taxon>
        <taxon>Passeriformes</taxon>
        <taxon>Thamnophilidae</taxon>
        <taxon>Sakesphorus</taxon>
    </lineage>
</organism>
<comment type="caution">
    <text evidence="14">The sequence shown here is derived from an EMBL/GenBank/DDBJ whole genome shotgun (WGS) entry which is preliminary data.</text>
</comment>
<accession>A0A7K8YM79</accession>
<dbReference type="GO" id="GO:0006811">
    <property type="term" value="P:monoatomic ion transport"/>
    <property type="evidence" value="ECO:0007669"/>
    <property type="project" value="UniProtKB-KW"/>
</dbReference>
<evidence type="ECO:0000256" key="9">
    <source>
        <dbReference type="ARBA" id="ARBA00023065"/>
    </source>
</evidence>
<comment type="similarity">
    <text evidence="3">Belongs to the major facilitator superfamily.</text>
</comment>
<dbReference type="Pfam" id="PF05631">
    <property type="entry name" value="MFS_5"/>
    <property type="match status" value="1"/>
</dbReference>
<evidence type="ECO:0000313" key="15">
    <source>
        <dbReference type="Proteomes" id="UP000558958"/>
    </source>
</evidence>
<dbReference type="SUPFAM" id="SSF103473">
    <property type="entry name" value="MFS general substrate transporter"/>
    <property type="match status" value="1"/>
</dbReference>
<feature type="transmembrane region" description="Helical" evidence="13">
    <location>
        <begin position="236"/>
        <end position="257"/>
    </location>
</feature>
<dbReference type="AlphaFoldDB" id="A0A7K8YM79"/>
<evidence type="ECO:0000256" key="6">
    <source>
        <dbReference type="ARBA" id="ARBA00022475"/>
    </source>
</evidence>
<comment type="function">
    <text evidence="1">Mediates high-affinity intracellular uptake of the rare oligo-element molybdenum.</text>
</comment>
<feature type="transmembrane region" description="Helical" evidence="13">
    <location>
        <begin position="209"/>
        <end position="230"/>
    </location>
</feature>
<dbReference type="PANTHER" id="PTHR23516">
    <property type="entry name" value="SAM (S-ADENOSYL METHIONINE) TRANSPORTER"/>
    <property type="match status" value="1"/>
</dbReference>
<dbReference type="EMBL" id="VWZD01005792">
    <property type="protein sequence ID" value="NXG04626.1"/>
    <property type="molecule type" value="Genomic_DNA"/>
</dbReference>
<name>A0A7K8YM79_9PASS</name>
<feature type="transmembrane region" description="Helical" evidence="13">
    <location>
        <begin position="165"/>
        <end position="182"/>
    </location>
</feature>
<feature type="non-terminal residue" evidence="14">
    <location>
        <position position="1"/>
    </location>
</feature>
<evidence type="ECO:0000256" key="13">
    <source>
        <dbReference type="SAM" id="Phobius"/>
    </source>
</evidence>
<dbReference type="GO" id="GO:0015098">
    <property type="term" value="F:molybdate ion transmembrane transporter activity"/>
    <property type="evidence" value="ECO:0007669"/>
    <property type="project" value="InterPro"/>
</dbReference>
<evidence type="ECO:0000256" key="2">
    <source>
        <dbReference type="ARBA" id="ARBA00004651"/>
    </source>
</evidence>
<evidence type="ECO:0000256" key="1">
    <source>
        <dbReference type="ARBA" id="ARBA00003019"/>
    </source>
</evidence>
<keyword evidence="9" id="KW-0406">Ion transport</keyword>
<evidence type="ECO:0000256" key="5">
    <source>
        <dbReference type="ARBA" id="ARBA00022448"/>
    </source>
</evidence>
<evidence type="ECO:0000256" key="12">
    <source>
        <dbReference type="ARBA" id="ARBA00032555"/>
    </source>
</evidence>
<evidence type="ECO:0000256" key="11">
    <source>
        <dbReference type="ARBA" id="ARBA00030646"/>
    </source>
</evidence>
<evidence type="ECO:0000256" key="4">
    <source>
        <dbReference type="ARBA" id="ARBA00021242"/>
    </source>
</evidence>
<dbReference type="InterPro" id="IPR036259">
    <property type="entry name" value="MFS_trans_sf"/>
</dbReference>
<feature type="transmembrane region" description="Helical" evidence="13">
    <location>
        <begin position="38"/>
        <end position="60"/>
    </location>
</feature>
<sequence>PSFRTFQRQFQLGILPVLAADWLQGAHLFQLFRSGGFLHSQIAALYSLGFASNALCGVFSRSLVDRVGRRRSCVFSCLLCSLCCLLQHSRQFPALAAGRILGGVGTSLLFPSFESWYGHEHSERHDFPREWVPHAFARLALWNGGLAVGAGVVAELLVLLGGPTAPFAAAVPLQAASALFLLKNWDENYGKARGECGEGLRALRDPRRALLGAVQAVVEGILLIFIFLWTPVLDPLGIPLGIAFSGLMAASAVGSALSRRGAGR</sequence>
<dbReference type="Proteomes" id="UP000558958">
    <property type="component" value="Unassembled WGS sequence"/>
</dbReference>
<keyword evidence="6" id="KW-1003">Cell membrane</keyword>
<evidence type="ECO:0000256" key="8">
    <source>
        <dbReference type="ARBA" id="ARBA00022989"/>
    </source>
</evidence>
<keyword evidence="10 13" id="KW-0472">Membrane</keyword>
<feature type="transmembrane region" description="Helical" evidence="13">
    <location>
        <begin position="139"/>
        <end position="159"/>
    </location>
</feature>
<gene>
    <name evidence="14" type="primary">Mfsd5</name>
    <name evidence="14" type="ORF">SAKLUC_R01438</name>
</gene>
<proteinExistence type="inferred from homology"/>
<evidence type="ECO:0000256" key="7">
    <source>
        <dbReference type="ARBA" id="ARBA00022692"/>
    </source>
</evidence>
<dbReference type="PANTHER" id="PTHR23516:SF1">
    <property type="entry name" value="MOLYBDATE-ANION TRANSPORTER"/>
    <property type="match status" value="1"/>
</dbReference>
<dbReference type="GO" id="GO:0005886">
    <property type="term" value="C:plasma membrane"/>
    <property type="evidence" value="ECO:0007669"/>
    <property type="project" value="UniProtKB-SubCell"/>
</dbReference>
<evidence type="ECO:0000256" key="3">
    <source>
        <dbReference type="ARBA" id="ARBA00008335"/>
    </source>
</evidence>
<dbReference type="Gene3D" id="1.20.1250.20">
    <property type="entry name" value="MFS general substrate transporter like domains"/>
    <property type="match status" value="1"/>
</dbReference>
<keyword evidence="5" id="KW-0813">Transport</keyword>
<dbReference type="InterPro" id="IPR008509">
    <property type="entry name" value="MOT2/MFSD5"/>
</dbReference>
<feature type="non-terminal residue" evidence="14">
    <location>
        <position position="264"/>
    </location>
</feature>
<keyword evidence="7 13" id="KW-0812">Transmembrane</keyword>
<keyword evidence="15" id="KW-1185">Reference proteome</keyword>